<protein>
    <submittedName>
        <fullName evidence="1">Uncharacterized protein</fullName>
    </submittedName>
</protein>
<keyword evidence="2" id="KW-1185">Reference proteome</keyword>
<name>A0A3Q8Q774_9VIRU</name>
<organism evidence="1 2">
    <name type="scientific">Sulfolobales Beppu filamentous virus 3</name>
    <dbReference type="NCBI Taxonomy" id="2493124"/>
    <lineage>
        <taxon>Viruses</taxon>
        <taxon>Adnaviria</taxon>
        <taxon>Zilligvirae</taxon>
        <taxon>Taleaviricota</taxon>
        <taxon>Tokiviricetes</taxon>
        <taxon>Ligamenvirales</taxon>
        <taxon>Lipothrixviridae</taxon>
        <taxon>Deltalipothrixvirus</taxon>
        <taxon>Deltalipothrixvirus beppuense</taxon>
        <taxon>Deltalipothrixvirus SBFV3</taxon>
    </lineage>
</organism>
<evidence type="ECO:0000313" key="1">
    <source>
        <dbReference type="EMBL" id="AZI75868.1"/>
    </source>
</evidence>
<gene>
    <name evidence="1" type="ORF">SBFV3_gp33</name>
</gene>
<proteinExistence type="predicted"/>
<dbReference type="EMBL" id="MK064564">
    <property type="protein sequence ID" value="AZI75868.1"/>
    <property type="molecule type" value="Genomic_DNA"/>
</dbReference>
<dbReference type="Proteomes" id="UP000269193">
    <property type="component" value="Segment"/>
</dbReference>
<sequence length="134" mass="14737">MSTPNPEVIKKVLLHSVKGYDIGKDGKIIAKVSVLLLLTNMGNDGWITFTKIVQTDNSVILYADADVKKANIVDESMAKYTESVSIKITMKKEFIEDILKTLGNLVVDVKPDGNDILIYINTGVSPQLPSGDQW</sequence>
<reference evidence="1 2" key="1">
    <citation type="journal article" date="2018" name="Environ. Microbiol.">
        <title>New archaeal viruses discovered by metagenomic analysis of viral communities in enrichment cultures.</title>
        <authorList>
            <person name="Liu Y."/>
            <person name="Brandt D."/>
            <person name="Ishino S."/>
            <person name="Ishino Y."/>
            <person name="Koonin E.V."/>
            <person name="Kalinowski J."/>
            <person name="Krupovic M."/>
            <person name="Prangishvili D."/>
        </authorList>
    </citation>
    <scope>NUCLEOTIDE SEQUENCE [LARGE SCALE GENOMIC DNA]</scope>
</reference>
<evidence type="ECO:0000313" key="2">
    <source>
        <dbReference type="Proteomes" id="UP000269193"/>
    </source>
</evidence>
<accession>A0A3Q8Q774</accession>